<comment type="caution">
    <text evidence="1">The sequence shown here is derived from an EMBL/GenBank/DDBJ whole genome shotgun (WGS) entry which is preliminary data.</text>
</comment>
<reference evidence="1 2" key="1">
    <citation type="submission" date="2021-06" db="EMBL/GenBank/DDBJ databases">
        <authorList>
            <person name="Palmer J.M."/>
        </authorList>
    </citation>
    <scope>NUCLEOTIDE SEQUENCE [LARGE SCALE GENOMIC DNA]</scope>
    <source>
        <strain evidence="1 2">GA_2019</strain>
        <tissue evidence="1">Muscle</tissue>
    </source>
</reference>
<evidence type="ECO:0000313" key="1">
    <source>
        <dbReference type="EMBL" id="MEQ2188775.1"/>
    </source>
</evidence>
<organism evidence="1 2">
    <name type="scientific">Goodea atripinnis</name>
    <dbReference type="NCBI Taxonomy" id="208336"/>
    <lineage>
        <taxon>Eukaryota</taxon>
        <taxon>Metazoa</taxon>
        <taxon>Chordata</taxon>
        <taxon>Craniata</taxon>
        <taxon>Vertebrata</taxon>
        <taxon>Euteleostomi</taxon>
        <taxon>Actinopterygii</taxon>
        <taxon>Neopterygii</taxon>
        <taxon>Teleostei</taxon>
        <taxon>Neoteleostei</taxon>
        <taxon>Acanthomorphata</taxon>
        <taxon>Ovalentaria</taxon>
        <taxon>Atherinomorphae</taxon>
        <taxon>Cyprinodontiformes</taxon>
        <taxon>Goodeidae</taxon>
        <taxon>Goodea</taxon>
    </lineage>
</organism>
<proteinExistence type="predicted"/>
<sequence length="168" mass="19145">MFRVALHRWKWAETGLRILTSRAHSCESTRLYTSMAKRSLPPNLNMSSIVDRAMVFSSSASSPEQGKNAILVTSSMPMPCARSLRGIGIANGFRFVVQHQQLFSTVLWSELGHVHVEDHQRYACDLMLLSRHVHHQRWYAHLLLLCRSLCLGLVQRVDQSFSAQCHLC</sequence>
<name>A0ABV0PZ24_9TELE</name>
<gene>
    <name evidence="1" type="ORF">GOODEAATRI_018415</name>
</gene>
<dbReference type="Proteomes" id="UP001476798">
    <property type="component" value="Unassembled WGS sequence"/>
</dbReference>
<evidence type="ECO:0000313" key="2">
    <source>
        <dbReference type="Proteomes" id="UP001476798"/>
    </source>
</evidence>
<accession>A0ABV0PZ24</accession>
<dbReference type="EMBL" id="JAHRIO010091525">
    <property type="protein sequence ID" value="MEQ2188775.1"/>
    <property type="molecule type" value="Genomic_DNA"/>
</dbReference>
<protein>
    <submittedName>
        <fullName evidence="1">Uncharacterized protein</fullName>
    </submittedName>
</protein>
<keyword evidence="2" id="KW-1185">Reference proteome</keyword>